<dbReference type="EMBL" id="NPHW01005960">
    <property type="protein sequence ID" value="OXV06249.1"/>
    <property type="molecule type" value="Genomic_DNA"/>
</dbReference>
<dbReference type="PRINTS" id="PR00081">
    <property type="entry name" value="GDHRDH"/>
</dbReference>
<evidence type="ECO:0000313" key="7">
    <source>
        <dbReference type="Proteomes" id="UP000243515"/>
    </source>
</evidence>
<dbReference type="EC" id="1.3.1.124" evidence="3"/>
<evidence type="ECO:0000256" key="4">
    <source>
        <dbReference type="ARBA" id="ARBA00048009"/>
    </source>
</evidence>
<organism evidence="6 7">
    <name type="scientific">Elaphomyces granulatus</name>
    <dbReference type="NCBI Taxonomy" id="519963"/>
    <lineage>
        <taxon>Eukaryota</taxon>
        <taxon>Fungi</taxon>
        <taxon>Dikarya</taxon>
        <taxon>Ascomycota</taxon>
        <taxon>Pezizomycotina</taxon>
        <taxon>Eurotiomycetes</taxon>
        <taxon>Eurotiomycetidae</taxon>
        <taxon>Eurotiales</taxon>
        <taxon>Elaphomycetaceae</taxon>
        <taxon>Elaphomyces</taxon>
    </lineage>
</organism>
<comment type="catalytic activity">
    <reaction evidence="5">
        <text>a (2E,4Z)-dienoyl-CoA + NADPH + H(+) = a 4,5-saturated-(3E)-enoyl-CoA + NADP(+)</text>
        <dbReference type="Rhea" id="RHEA:61892"/>
        <dbReference type="ChEBI" id="CHEBI:15378"/>
        <dbReference type="ChEBI" id="CHEBI:57783"/>
        <dbReference type="ChEBI" id="CHEBI:58349"/>
        <dbReference type="ChEBI" id="CHEBI:85099"/>
        <dbReference type="ChEBI" id="CHEBI:85493"/>
        <dbReference type="EC" id="1.3.1.124"/>
    </reaction>
</comment>
<evidence type="ECO:0000256" key="1">
    <source>
        <dbReference type="ARBA" id="ARBA00022857"/>
    </source>
</evidence>
<dbReference type="GO" id="GO:0009062">
    <property type="term" value="P:fatty acid catabolic process"/>
    <property type="evidence" value="ECO:0007669"/>
    <property type="project" value="InterPro"/>
</dbReference>
<keyword evidence="1" id="KW-0521">NADP</keyword>
<dbReference type="CDD" id="cd05369">
    <property type="entry name" value="TER_DECR_SDR_a"/>
    <property type="match status" value="1"/>
</dbReference>
<reference evidence="6 7" key="1">
    <citation type="journal article" date="2015" name="Environ. Microbiol.">
        <title>Metagenome sequence of Elaphomyces granulatus from sporocarp tissue reveals Ascomycota ectomycorrhizal fingerprints of genome expansion and a Proteobacteria-rich microbiome.</title>
        <authorList>
            <person name="Quandt C.A."/>
            <person name="Kohler A."/>
            <person name="Hesse C.N."/>
            <person name="Sharpton T.J."/>
            <person name="Martin F."/>
            <person name="Spatafora J.W."/>
        </authorList>
    </citation>
    <scope>NUCLEOTIDE SEQUENCE [LARGE SCALE GENOMIC DNA]</scope>
    <source>
        <strain evidence="6 7">OSC145934</strain>
    </source>
</reference>
<dbReference type="PANTHER" id="PTHR43296">
    <property type="entry name" value="PEROXISOMAL 2,4-DIENOYL-COA REDUCTASE"/>
    <property type="match status" value="1"/>
</dbReference>
<gene>
    <name evidence="6" type="ORF">Egran_05983</name>
</gene>
<protein>
    <recommendedName>
        <fullName evidence="3">2,4-dienoyl-CoA reductase [(3E)-enoyl-CoA-producing]</fullName>
        <ecNumber evidence="3">1.3.1.124</ecNumber>
    </recommendedName>
</protein>
<dbReference type="Gene3D" id="3.40.50.720">
    <property type="entry name" value="NAD(P)-binding Rossmann-like Domain"/>
    <property type="match status" value="1"/>
</dbReference>
<dbReference type="InterPro" id="IPR002347">
    <property type="entry name" value="SDR_fam"/>
</dbReference>
<dbReference type="SUPFAM" id="SSF51735">
    <property type="entry name" value="NAD(P)-binding Rossmann-fold domains"/>
    <property type="match status" value="1"/>
</dbReference>
<dbReference type="Pfam" id="PF13561">
    <property type="entry name" value="adh_short_C2"/>
    <property type="match status" value="1"/>
</dbReference>
<comment type="caution">
    <text evidence="6">The sequence shown here is derived from an EMBL/GenBank/DDBJ whole genome shotgun (WGS) entry which is preliminary data.</text>
</comment>
<keyword evidence="7" id="KW-1185">Reference proteome</keyword>
<dbReference type="InterPro" id="IPR045017">
    <property type="entry name" value="DECR2-like"/>
</dbReference>
<dbReference type="GO" id="GO:0005777">
    <property type="term" value="C:peroxisome"/>
    <property type="evidence" value="ECO:0007669"/>
    <property type="project" value="TreeGrafter"/>
</dbReference>
<keyword evidence="2" id="KW-0560">Oxidoreductase</keyword>
<proteinExistence type="predicted"/>
<dbReference type="GO" id="GO:0008670">
    <property type="term" value="F:2,4-dienoyl-CoA reductase (NADPH) activity"/>
    <property type="evidence" value="ECO:0007669"/>
    <property type="project" value="InterPro"/>
</dbReference>
<name>A0A232LQ41_9EURO</name>
<dbReference type="PANTHER" id="PTHR43296:SF2">
    <property type="entry name" value="PEROXISOMAL 2,4-DIENOYL-COA REDUCTASE [(3E)-ENOYL-COA-PRODUCING]"/>
    <property type="match status" value="1"/>
</dbReference>
<evidence type="ECO:0000313" key="6">
    <source>
        <dbReference type="EMBL" id="OXV06249.1"/>
    </source>
</evidence>
<comment type="catalytic activity">
    <reaction evidence="4">
        <text>a (2E,4E)-dienoyl-CoA + NADPH + H(+) = a 4,5-saturated-(3E)-enoyl-CoA + NADP(+)</text>
        <dbReference type="Rhea" id="RHEA:45912"/>
        <dbReference type="ChEBI" id="CHEBI:15378"/>
        <dbReference type="ChEBI" id="CHEBI:57783"/>
        <dbReference type="ChEBI" id="CHEBI:58349"/>
        <dbReference type="ChEBI" id="CHEBI:85101"/>
        <dbReference type="ChEBI" id="CHEBI:85493"/>
        <dbReference type="EC" id="1.3.1.124"/>
    </reaction>
</comment>
<dbReference type="Proteomes" id="UP000243515">
    <property type="component" value="Unassembled WGS sequence"/>
</dbReference>
<evidence type="ECO:0000256" key="5">
    <source>
        <dbReference type="ARBA" id="ARBA00048340"/>
    </source>
</evidence>
<dbReference type="AlphaFoldDB" id="A0A232LQ41"/>
<dbReference type="OrthoDB" id="2136131at2759"/>
<accession>A0A232LQ41</accession>
<evidence type="ECO:0000256" key="3">
    <source>
        <dbReference type="ARBA" id="ARBA00026117"/>
    </source>
</evidence>
<evidence type="ECO:0000256" key="2">
    <source>
        <dbReference type="ARBA" id="ARBA00023002"/>
    </source>
</evidence>
<sequence>MVVPKSEFISTNVWRDDLFKSKVVFCTGGAGSICSAQVLALVYLGADACIVGRNVEKTEKAAKHISTVRSGARVIGIGAIDVRSFDNLKNAADRCVRELGGIDFVIAGAAGNFLSSINQLSVNAFKSVMDIDVLGSYNTLKATLPYLLESAAKHRVDPETLTPAPTGTGGRIIFVSATLHYAGQAFQTHVAVAKAGVDSLSNNVAIEFGPQGVTSNIIAPGPIANTEGMERLVSSVRRVDAFKSEPLGRYGSVRDIADATVYLFSDAGSYVSGQTLVVDGASWRLGSIGRVQNYPDPLLSATIFTKVKGMKQSKL</sequence>
<dbReference type="InterPro" id="IPR036291">
    <property type="entry name" value="NAD(P)-bd_dom_sf"/>
</dbReference>